<evidence type="ECO:0000259" key="2">
    <source>
        <dbReference type="Pfam" id="PF03217"/>
    </source>
</evidence>
<dbReference type="Proteomes" id="UP001321741">
    <property type="component" value="Chromosome"/>
</dbReference>
<evidence type="ECO:0000313" key="3">
    <source>
        <dbReference type="EMBL" id="BDR61155.1"/>
    </source>
</evidence>
<keyword evidence="1" id="KW-0732">Signal</keyword>
<dbReference type="Pfam" id="PF03217">
    <property type="entry name" value="SlpA"/>
    <property type="match status" value="1"/>
</dbReference>
<dbReference type="InterPro" id="IPR024968">
    <property type="entry name" value="SlpA_C_lactobacillus"/>
</dbReference>
<evidence type="ECO:0000256" key="1">
    <source>
        <dbReference type="SAM" id="SignalP"/>
    </source>
</evidence>
<feature type="domain" description="S-layer protein C-terminal" evidence="2">
    <location>
        <begin position="94"/>
        <end position="157"/>
    </location>
</feature>
<dbReference type="EMBL" id="AP026803">
    <property type="protein sequence ID" value="BDR61155.1"/>
    <property type="molecule type" value="Genomic_DNA"/>
</dbReference>
<dbReference type="RefSeq" id="WP_317637382.1">
    <property type="nucleotide sequence ID" value="NZ_AP026803.1"/>
</dbReference>
<evidence type="ECO:0000313" key="4">
    <source>
        <dbReference type="Proteomes" id="UP001321741"/>
    </source>
</evidence>
<dbReference type="PRINTS" id="PR01729">
    <property type="entry name" value="SURFACELAYER"/>
</dbReference>
<gene>
    <name evidence="3" type="ORF">KIM322_14160</name>
</gene>
<name>A0ABM8BIL0_9LACO</name>
<protein>
    <recommendedName>
        <fullName evidence="2">S-layer protein C-terminal domain-containing protein</fullName>
    </recommendedName>
</protein>
<feature type="chain" id="PRO_5045356241" description="S-layer protein C-terminal domain-containing protein" evidence="1">
    <location>
        <begin position="22"/>
        <end position="371"/>
    </location>
</feature>
<organism evidence="3 4">
    <name type="scientific">Lactobacillus xylocopicola</name>
    <dbReference type="NCBI Taxonomy" id="2976676"/>
    <lineage>
        <taxon>Bacteria</taxon>
        <taxon>Bacillati</taxon>
        <taxon>Bacillota</taxon>
        <taxon>Bacilli</taxon>
        <taxon>Lactobacillales</taxon>
        <taxon>Lactobacillaceae</taxon>
        <taxon>Lactobacillus</taxon>
    </lineage>
</organism>
<keyword evidence="4" id="KW-1185">Reference proteome</keyword>
<feature type="signal peptide" evidence="1">
    <location>
        <begin position="1"/>
        <end position="21"/>
    </location>
</feature>
<dbReference type="InterPro" id="IPR004903">
    <property type="entry name" value="S-layer_prot"/>
</dbReference>
<accession>A0ABM8BIL0</accession>
<sequence length="371" mass="42056">MNKKVVTYLTAMLLCAASFWAIGDRQTTTVQAATHTLTKTVMHNAQAYSRLGKKVKGSYPAFSTIIVDDQLVIIGTQPHAPYYKIANKKRYIKASNIDGVKRKLTQNSYVYVSSRQKAGTKVIKKGSTITTYGSAYRFKNGQLYYRVSGPQRQYIKAKNLGPVTGSSTEETTVTVINSRGTAIYKDEDNIDTINKRVKKGTKFRVDRCEEGSRAEYIENIIGQFVPNAVIYRIKGTTHWLWGLDVKANKKLPVHDYNAENFTYIRFNQDVNVYNADGTMQDHHGQKIRKQGGSFKVNKLLYIWVPTENKVELFYHLVGDEFYSTHPEVSEKIEVGDAYVKQNEVEFFLGIKLKPSNTVQDALNQAKQNNSN</sequence>
<reference evidence="3 4" key="1">
    <citation type="journal article" date="2023" name="Microbiol. Spectr.">
        <title>Symbiosis of Carpenter Bees with Uncharacterized Lactic Acid Bacteria Showing NAD Auxotrophy.</title>
        <authorList>
            <person name="Kawasaki S."/>
            <person name="Ozawa K."/>
            <person name="Mori T."/>
            <person name="Yamamoto A."/>
            <person name="Ito M."/>
            <person name="Ohkuma M."/>
            <person name="Sakamoto M."/>
            <person name="Matsutani M."/>
        </authorList>
    </citation>
    <scope>NUCLEOTIDE SEQUENCE [LARGE SCALE GENOMIC DNA]</scope>
    <source>
        <strain evidence="3 4">Kim32-2</strain>
    </source>
</reference>
<proteinExistence type="predicted"/>